<reference evidence="2 3" key="1">
    <citation type="submission" date="2018-06" db="EMBL/GenBank/DDBJ databases">
        <title>Genomic Encyclopedia of Type Strains, Phase IV (KMG-IV): sequencing the most valuable type-strain genomes for metagenomic binning, comparative biology and taxonomic classification.</title>
        <authorList>
            <person name="Goeker M."/>
        </authorList>
    </citation>
    <scope>NUCLEOTIDE SEQUENCE [LARGE SCALE GENOMIC DNA]</scope>
    <source>
        <strain evidence="2 3">DSM 45479</strain>
    </source>
</reference>
<gene>
    <name evidence="2" type="ORF">C8D87_11175</name>
</gene>
<feature type="signal peptide" evidence="1">
    <location>
        <begin position="1"/>
        <end position="21"/>
    </location>
</feature>
<evidence type="ECO:0000313" key="3">
    <source>
        <dbReference type="Proteomes" id="UP000248714"/>
    </source>
</evidence>
<proteinExistence type="predicted"/>
<dbReference type="Proteomes" id="UP000248714">
    <property type="component" value="Unassembled WGS sequence"/>
</dbReference>
<protein>
    <submittedName>
        <fullName evidence="2">Uncharacterized protein</fullName>
    </submittedName>
</protein>
<sequence>MGVSRRSVLSGALTSPLLAHAAMAPAAADASTTIGVGEGGWIEIVWAPQAQAEMDQRGATVEAIAPAELIERNGGRGIRFPVRSAQGDPSLSNPAHTQGTGVADGGLILRVASTEVRVTRLAGDVRDEQISGRYMVNDVDAGMQPVFRWRATEGDLAVVPGAPGKPVELKISDLPVRLTSEMLDLWTTSARSYGLPSLSADTVVAHVTAQGRFVPPTS</sequence>
<name>A0ABX9E0G3_9PSEU</name>
<dbReference type="EMBL" id="QLTT01000011">
    <property type="protein sequence ID" value="RAS60657.1"/>
    <property type="molecule type" value="Genomic_DNA"/>
</dbReference>
<dbReference type="InterPro" id="IPR006311">
    <property type="entry name" value="TAT_signal"/>
</dbReference>
<accession>A0ABX9E0G3</accession>
<evidence type="ECO:0000256" key="1">
    <source>
        <dbReference type="SAM" id="SignalP"/>
    </source>
</evidence>
<evidence type="ECO:0000313" key="2">
    <source>
        <dbReference type="EMBL" id="RAS60657.1"/>
    </source>
</evidence>
<dbReference type="PROSITE" id="PS51318">
    <property type="entry name" value="TAT"/>
    <property type="match status" value="1"/>
</dbReference>
<feature type="chain" id="PRO_5046878121" evidence="1">
    <location>
        <begin position="22"/>
        <end position="218"/>
    </location>
</feature>
<keyword evidence="1" id="KW-0732">Signal</keyword>
<organism evidence="2 3">
    <name type="scientific">Lentzea atacamensis</name>
    <dbReference type="NCBI Taxonomy" id="531938"/>
    <lineage>
        <taxon>Bacteria</taxon>
        <taxon>Bacillati</taxon>
        <taxon>Actinomycetota</taxon>
        <taxon>Actinomycetes</taxon>
        <taxon>Pseudonocardiales</taxon>
        <taxon>Pseudonocardiaceae</taxon>
        <taxon>Lentzea</taxon>
    </lineage>
</organism>
<keyword evidence="3" id="KW-1185">Reference proteome</keyword>
<comment type="caution">
    <text evidence="2">The sequence shown here is derived from an EMBL/GenBank/DDBJ whole genome shotgun (WGS) entry which is preliminary data.</text>
</comment>